<sequence length="203" mass="23453">MLCFFRETTYDITLGYHGHDGSEPFNGYYYVNSKLNVPSRYVATLKTIPMLTPSSILAVFGGYLGFWLGLSIYSGVTQITGYVQGGIIRRLRNSFNKARFNFTRMCNENSFMDCSDNDSQRVVGSYLDVTVRLIEYSYSRDKVIYDCRFVSTDDACGDFDCADFWKPAYTHAFETICHTFDLARNRTPNHPYWKCPSPWKYSE</sequence>
<dbReference type="PaxDb" id="6945-B7PIL7"/>
<dbReference type="EMBL" id="ABJB011084253">
    <property type="status" value="NOT_ANNOTATED_CDS"/>
    <property type="molecule type" value="Genomic_DNA"/>
</dbReference>
<evidence type="ECO:0000256" key="1">
    <source>
        <dbReference type="SAM" id="Phobius"/>
    </source>
</evidence>
<feature type="transmembrane region" description="Helical" evidence="1">
    <location>
        <begin position="56"/>
        <end position="83"/>
    </location>
</feature>
<dbReference type="Proteomes" id="UP000001555">
    <property type="component" value="Unassembled WGS sequence"/>
</dbReference>
<evidence type="ECO:0000313" key="4">
    <source>
        <dbReference type="Proteomes" id="UP000001555"/>
    </source>
</evidence>
<reference evidence="3" key="2">
    <citation type="submission" date="2020-05" db="UniProtKB">
        <authorList>
            <consortium name="EnsemblMetazoa"/>
        </authorList>
    </citation>
    <scope>IDENTIFICATION</scope>
    <source>
        <strain evidence="3">wikel</strain>
    </source>
</reference>
<gene>
    <name evidence="2" type="ORF">IscW_ISCW004046</name>
</gene>
<dbReference type="HOGENOM" id="CLU_1350224_0_0_1"/>
<dbReference type="EMBL" id="ABJB010834759">
    <property type="status" value="NOT_ANNOTATED_CDS"/>
    <property type="molecule type" value="Genomic_DNA"/>
</dbReference>
<dbReference type="OrthoDB" id="6499446at2759"/>
<dbReference type="AlphaFoldDB" id="B7PIL7"/>
<dbReference type="EMBL" id="ABJB011114638">
    <property type="status" value="NOT_ANNOTATED_CDS"/>
    <property type="molecule type" value="Genomic_DNA"/>
</dbReference>
<dbReference type="EnsemblMetazoa" id="ISCW004046-RA">
    <property type="protein sequence ID" value="ISCW004046-PA"/>
    <property type="gene ID" value="ISCW004046"/>
</dbReference>
<dbReference type="EMBL" id="ABJB010410997">
    <property type="status" value="NOT_ANNOTATED_CDS"/>
    <property type="molecule type" value="Genomic_DNA"/>
</dbReference>
<dbReference type="VEuPathDB" id="VectorBase:ISCW004046"/>
<keyword evidence="1" id="KW-1133">Transmembrane helix</keyword>
<dbReference type="InParanoid" id="B7PIL7"/>
<dbReference type="VEuPathDB" id="VectorBase:ISCP_037299"/>
<dbReference type="EMBL" id="DS719909">
    <property type="protein sequence ID" value="EEC06439.1"/>
    <property type="molecule type" value="Genomic_DNA"/>
</dbReference>
<accession>B7PIL7</accession>
<keyword evidence="1" id="KW-0812">Transmembrane</keyword>
<keyword evidence="4" id="KW-1185">Reference proteome</keyword>
<protein>
    <submittedName>
        <fullName evidence="2 3">Uncharacterized protein</fullName>
    </submittedName>
</protein>
<name>B7PIL7_IXOSC</name>
<evidence type="ECO:0000313" key="3">
    <source>
        <dbReference type="EnsemblMetazoa" id="ISCW004046-PA"/>
    </source>
</evidence>
<reference evidence="2 4" key="1">
    <citation type="submission" date="2008-03" db="EMBL/GenBank/DDBJ databases">
        <title>Annotation of Ixodes scapularis.</title>
        <authorList>
            <consortium name="Ixodes scapularis Genome Project Consortium"/>
            <person name="Caler E."/>
            <person name="Hannick L.I."/>
            <person name="Bidwell S."/>
            <person name="Joardar V."/>
            <person name="Thiagarajan M."/>
            <person name="Amedeo P."/>
            <person name="Galinsky K.J."/>
            <person name="Schobel S."/>
            <person name="Inman J."/>
            <person name="Hostetler J."/>
            <person name="Miller J."/>
            <person name="Hammond M."/>
            <person name="Megy K."/>
            <person name="Lawson D."/>
            <person name="Kodira C."/>
            <person name="Sutton G."/>
            <person name="Meyer J."/>
            <person name="Hill C.A."/>
            <person name="Birren B."/>
            <person name="Nene V."/>
            <person name="Collins F."/>
            <person name="Alarcon-Chaidez F."/>
            <person name="Wikel S."/>
            <person name="Strausberg R."/>
        </authorList>
    </citation>
    <scope>NUCLEOTIDE SEQUENCE [LARGE SCALE GENOMIC DNA]</scope>
    <source>
        <strain evidence="4">Wikel</strain>
        <strain evidence="2">Wikel colony</strain>
    </source>
</reference>
<evidence type="ECO:0000313" key="2">
    <source>
        <dbReference type="EMBL" id="EEC06439.1"/>
    </source>
</evidence>
<proteinExistence type="predicted"/>
<keyword evidence="1" id="KW-0472">Membrane</keyword>
<organism>
    <name type="scientific">Ixodes scapularis</name>
    <name type="common">Black-legged tick</name>
    <name type="synonym">Deer tick</name>
    <dbReference type="NCBI Taxonomy" id="6945"/>
    <lineage>
        <taxon>Eukaryota</taxon>
        <taxon>Metazoa</taxon>
        <taxon>Ecdysozoa</taxon>
        <taxon>Arthropoda</taxon>
        <taxon>Chelicerata</taxon>
        <taxon>Arachnida</taxon>
        <taxon>Acari</taxon>
        <taxon>Parasitiformes</taxon>
        <taxon>Ixodida</taxon>
        <taxon>Ixodoidea</taxon>
        <taxon>Ixodidae</taxon>
        <taxon>Ixodinae</taxon>
        <taxon>Ixodes</taxon>
    </lineage>
</organism>
<dbReference type="EMBL" id="ABJB010785982">
    <property type="status" value="NOT_ANNOTATED_CDS"/>
    <property type="molecule type" value="Genomic_DNA"/>
</dbReference>